<evidence type="ECO:0008006" key="14">
    <source>
        <dbReference type="Google" id="ProtNLM"/>
    </source>
</evidence>
<gene>
    <name evidence="12" type="ORF">L1049_008738</name>
</gene>
<dbReference type="Proteomes" id="UP001415857">
    <property type="component" value="Unassembled WGS sequence"/>
</dbReference>
<evidence type="ECO:0000256" key="3">
    <source>
        <dbReference type="ARBA" id="ARBA00010617"/>
    </source>
</evidence>
<evidence type="ECO:0000256" key="6">
    <source>
        <dbReference type="ARBA" id="ARBA00022723"/>
    </source>
</evidence>
<evidence type="ECO:0000313" key="12">
    <source>
        <dbReference type="EMBL" id="KAK9290568.1"/>
    </source>
</evidence>
<name>A0AAP0S404_LIQFO</name>
<evidence type="ECO:0000256" key="4">
    <source>
        <dbReference type="ARBA" id="ARBA00022617"/>
    </source>
</evidence>
<dbReference type="AlphaFoldDB" id="A0AAP0S404"/>
<keyword evidence="13" id="KW-1185">Reference proteome</keyword>
<dbReference type="GO" id="GO:0020037">
    <property type="term" value="F:heme binding"/>
    <property type="evidence" value="ECO:0007669"/>
    <property type="project" value="InterPro"/>
</dbReference>
<comment type="caution">
    <text evidence="12">The sequence shown here is derived from an EMBL/GenBank/DDBJ whole genome shotgun (WGS) entry which is preliminary data.</text>
</comment>
<comment type="cofactor">
    <cofactor evidence="1">
        <name>heme</name>
        <dbReference type="ChEBI" id="CHEBI:30413"/>
    </cofactor>
</comment>
<dbReference type="PANTHER" id="PTHR47944:SF10">
    <property type="entry name" value="CYTOCHROME P450 98A9"/>
    <property type="match status" value="1"/>
</dbReference>
<evidence type="ECO:0000256" key="11">
    <source>
        <dbReference type="ARBA" id="ARBA00023136"/>
    </source>
</evidence>
<dbReference type="GO" id="GO:0016020">
    <property type="term" value="C:membrane"/>
    <property type="evidence" value="ECO:0007669"/>
    <property type="project" value="UniProtKB-SubCell"/>
</dbReference>
<dbReference type="EMBL" id="JBBPBK010000002">
    <property type="protein sequence ID" value="KAK9290568.1"/>
    <property type="molecule type" value="Genomic_DNA"/>
</dbReference>
<keyword evidence="4" id="KW-0349">Heme</keyword>
<comment type="similarity">
    <text evidence="3">Belongs to the cytochrome P450 family.</text>
</comment>
<evidence type="ECO:0000256" key="10">
    <source>
        <dbReference type="ARBA" id="ARBA00023033"/>
    </source>
</evidence>
<evidence type="ECO:0000256" key="7">
    <source>
        <dbReference type="ARBA" id="ARBA00022989"/>
    </source>
</evidence>
<accession>A0AAP0S404</accession>
<dbReference type="GO" id="GO:0016705">
    <property type="term" value="F:oxidoreductase activity, acting on paired donors, with incorporation or reduction of molecular oxygen"/>
    <property type="evidence" value="ECO:0007669"/>
    <property type="project" value="InterPro"/>
</dbReference>
<keyword evidence="7" id="KW-1133">Transmembrane helix</keyword>
<keyword evidence="5" id="KW-0812">Transmembrane</keyword>
<dbReference type="Gene3D" id="1.10.630.10">
    <property type="entry name" value="Cytochrome P450"/>
    <property type="match status" value="1"/>
</dbReference>
<dbReference type="GO" id="GO:0004497">
    <property type="term" value="F:monooxygenase activity"/>
    <property type="evidence" value="ECO:0007669"/>
    <property type="project" value="UniProtKB-KW"/>
</dbReference>
<dbReference type="Pfam" id="PF00067">
    <property type="entry name" value="p450"/>
    <property type="match status" value="1"/>
</dbReference>
<keyword evidence="9" id="KW-0408">Iron</keyword>
<dbReference type="PANTHER" id="PTHR47944">
    <property type="entry name" value="CYTOCHROME P450 98A9"/>
    <property type="match status" value="1"/>
</dbReference>
<evidence type="ECO:0000256" key="2">
    <source>
        <dbReference type="ARBA" id="ARBA00004167"/>
    </source>
</evidence>
<keyword evidence="8" id="KW-0560">Oxidoreductase</keyword>
<evidence type="ECO:0000256" key="8">
    <source>
        <dbReference type="ARBA" id="ARBA00023002"/>
    </source>
</evidence>
<keyword evidence="6" id="KW-0479">Metal-binding</keyword>
<keyword evidence="11" id="KW-0472">Membrane</keyword>
<comment type="subcellular location">
    <subcellularLocation>
        <location evidence="2">Membrane</location>
        <topology evidence="2">Single-pass membrane protein</topology>
    </subcellularLocation>
</comment>
<keyword evidence="10" id="KW-0503">Monooxygenase</keyword>
<dbReference type="SUPFAM" id="SSF48264">
    <property type="entry name" value="Cytochrome P450"/>
    <property type="match status" value="1"/>
</dbReference>
<dbReference type="InterPro" id="IPR036396">
    <property type="entry name" value="Cyt_P450_sf"/>
</dbReference>
<organism evidence="12 13">
    <name type="scientific">Liquidambar formosana</name>
    <name type="common">Formosan gum</name>
    <dbReference type="NCBI Taxonomy" id="63359"/>
    <lineage>
        <taxon>Eukaryota</taxon>
        <taxon>Viridiplantae</taxon>
        <taxon>Streptophyta</taxon>
        <taxon>Embryophyta</taxon>
        <taxon>Tracheophyta</taxon>
        <taxon>Spermatophyta</taxon>
        <taxon>Magnoliopsida</taxon>
        <taxon>eudicotyledons</taxon>
        <taxon>Gunneridae</taxon>
        <taxon>Pentapetalae</taxon>
        <taxon>Saxifragales</taxon>
        <taxon>Altingiaceae</taxon>
        <taxon>Liquidambar</taxon>
    </lineage>
</organism>
<evidence type="ECO:0000256" key="9">
    <source>
        <dbReference type="ARBA" id="ARBA00023004"/>
    </source>
</evidence>
<sequence length="95" mass="10743">MAKLLKNPREQDKAQEELDRVIGAERVMSELDFSNLPYLQCVVKESLRLHPPTPLMLPIVPMPTSKLVATTSPSDQLLKQMFGPWLVIQQCGVTR</sequence>
<protein>
    <recommendedName>
        <fullName evidence="14">Cytochrome P450</fullName>
    </recommendedName>
</protein>
<dbReference type="GO" id="GO:0005506">
    <property type="term" value="F:iron ion binding"/>
    <property type="evidence" value="ECO:0007669"/>
    <property type="project" value="InterPro"/>
</dbReference>
<reference evidence="12 13" key="1">
    <citation type="journal article" date="2024" name="Plant J.">
        <title>Genome sequences and population genomics reveal climatic adaptation and genomic divergence between two closely related sweetgum species.</title>
        <authorList>
            <person name="Xu W.Q."/>
            <person name="Ren C.Q."/>
            <person name="Zhang X.Y."/>
            <person name="Comes H.P."/>
            <person name="Liu X.H."/>
            <person name="Li Y.G."/>
            <person name="Kettle C.J."/>
            <person name="Jalonen R."/>
            <person name="Gaisberger H."/>
            <person name="Ma Y.Z."/>
            <person name="Qiu Y.X."/>
        </authorList>
    </citation>
    <scope>NUCLEOTIDE SEQUENCE [LARGE SCALE GENOMIC DNA]</scope>
    <source>
        <strain evidence="12">Hangzhou</strain>
    </source>
</reference>
<dbReference type="InterPro" id="IPR001128">
    <property type="entry name" value="Cyt_P450"/>
</dbReference>
<evidence type="ECO:0000256" key="5">
    <source>
        <dbReference type="ARBA" id="ARBA00022692"/>
    </source>
</evidence>
<evidence type="ECO:0000313" key="13">
    <source>
        <dbReference type="Proteomes" id="UP001415857"/>
    </source>
</evidence>
<evidence type="ECO:0000256" key="1">
    <source>
        <dbReference type="ARBA" id="ARBA00001971"/>
    </source>
</evidence>
<proteinExistence type="inferred from homology"/>